<gene>
    <name evidence="1" type="ORF">GCM10011342_10800</name>
</gene>
<proteinExistence type="predicted"/>
<protein>
    <submittedName>
        <fullName evidence="1">Uncharacterized protein</fullName>
    </submittedName>
</protein>
<reference evidence="1" key="1">
    <citation type="journal article" date="2014" name="Int. J. Syst. Evol. Microbiol.">
        <title>Complete genome sequence of Corynebacterium casei LMG S-19264T (=DSM 44701T), isolated from a smear-ripened cheese.</title>
        <authorList>
            <consortium name="US DOE Joint Genome Institute (JGI-PGF)"/>
            <person name="Walter F."/>
            <person name="Albersmeier A."/>
            <person name="Kalinowski J."/>
            <person name="Ruckert C."/>
        </authorList>
    </citation>
    <scope>NUCLEOTIDE SEQUENCE</scope>
    <source>
        <strain evidence="1">CGMCC 1.12921</strain>
    </source>
</reference>
<comment type="caution">
    <text evidence="1">The sequence shown here is derived from an EMBL/GenBank/DDBJ whole genome shotgun (WGS) entry which is preliminary data.</text>
</comment>
<keyword evidence="2" id="KW-1185">Reference proteome</keyword>
<accession>A0A8J2V4R8</accession>
<evidence type="ECO:0000313" key="2">
    <source>
        <dbReference type="Proteomes" id="UP000613582"/>
    </source>
</evidence>
<dbReference type="RefSeq" id="WP_188160246.1">
    <property type="nucleotide sequence ID" value="NZ_BMGH01000001.1"/>
</dbReference>
<organism evidence="1 2">
    <name type="scientific">Aquisalinus flavus</name>
    <dbReference type="NCBI Taxonomy" id="1526572"/>
    <lineage>
        <taxon>Bacteria</taxon>
        <taxon>Pseudomonadati</taxon>
        <taxon>Pseudomonadota</taxon>
        <taxon>Alphaproteobacteria</taxon>
        <taxon>Parvularculales</taxon>
        <taxon>Parvularculaceae</taxon>
        <taxon>Aquisalinus</taxon>
    </lineage>
</organism>
<dbReference type="Proteomes" id="UP000613582">
    <property type="component" value="Unassembled WGS sequence"/>
</dbReference>
<evidence type="ECO:0000313" key="1">
    <source>
        <dbReference type="EMBL" id="GGD03664.1"/>
    </source>
</evidence>
<name>A0A8J2V4R8_9PROT</name>
<sequence>MADFNGTWNVIINTPMGKQEGTLVLNQDGSELTGTMSAQGDTAQVKNGTVEGETAKWQVDVTKPMPLTLNFTGEKAGDNLNGKVALGAFGNADFEGTPA</sequence>
<dbReference type="AlphaFoldDB" id="A0A8J2V4R8"/>
<reference evidence="1" key="2">
    <citation type="submission" date="2020-09" db="EMBL/GenBank/DDBJ databases">
        <authorList>
            <person name="Sun Q."/>
            <person name="Zhou Y."/>
        </authorList>
    </citation>
    <scope>NUCLEOTIDE SEQUENCE</scope>
    <source>
        <strain evidence="1">CGMCC 1.12921</strain>
    </source>
</reference>
<dbReference type="EMBL" id="BMGH01000001">
    <property type="protein sequence ID" value="GGD03664.1"/>
    <property type="molecule type" value="Genomic_DNA"/>
</dbReference>